<organism evidence="2 3">
    <name type="scientific">Streptomyces longisporoflavus</name>
    <dbReference type="NCBI Taxonomy" id="28044"/>
    <lineage>
        <taxon>Bacteria</taxon>
        <taxon>Bacillati</taxon>
        <taxon>Actinomycetota</taxon>
        <taxon>Actinomycetes</taxon>
        <taxon>Kitasatosporales</taxon>
        <taxon>Streptomycetaceae</taxon>
        <taxon>Streptomyces</taxon>
    </lineage>
</organism>
<dbReference type="RefSeq" id="WP_397712974.1">
    <property type="nucleotide sequence ID" value="NZ_JBIRGN010000003.1"/>
</dbReference>
<protein>
    <submittedName>
        <fullName evidence="2">Uncharacterized protein</fullName>
    </submittedName>
</protein>
<evidence type="ECO:0000313" key="3">
    <source>
        <dbReference type="Proteomes" id="UP001610818"/>
    </source>
</evidence>
<keyword evidence="1" id="KW-0732">Signal</keyword>
<evidence type="ECO:0000313" key="2">
    <source>
        <dbReference type="EMBL" id="MFH8547090.1"/>
    </source>
</evidence>
<dbReference type="EMBL" id="JBIRGQ010000003">
    <property type="protein sequence ID" value="MFH8547090.1"/>
    <property type="molecule type" value="Genomic_DNA"/>
</dbReference>
<feature type="signal peptide" evidence="1">
    <location>
        <begin position="1"/>
        <end position="26"/>
    </location>
</feature>
<dbReference type="Proteomes" id="UP001610818">
    <property type="component" value="Unassembled WGS sequence"/>
</dbReference>
<reference evidence="2 3" key="1">
    <citation type="submission" date="2024-10" db="EMBL/GenBank/DDBJ databases">
        <title>The Natural Products Discovery Center: Release of the First 8490 Sequenced Strains for Exploring Actinobacteria Biosynthetic Diversity.</title>
        <authorList>
            <person name="Kalkreuter E."/>
            <person name="Kautsar S.A."/>
            <person name="Yang D."/>
            <person name="Bader C.D."/>
            <person name="Teijaro C.N."/>
            <person name="Fluegel L."/>
            <person name="Davis C.M."/>
            <person name="Simpson J.R."/>
            <person name="Lauterbach L."/>
            <person name="Steele A.D."/>
            <person name="Gui C."/>
            <person name="Meng S."/>
            <person name="Li G."/>
            <person name="Viehrig K."/>
            <person name="Ye F."/>
            <person name="Su P."/>
            <person name="Kiefer A.F."/>
            <person name="Nichols A."/>
            <person name="Cepeda A.J."/>
            <person name="Yan W."/>
            <person name="Fan B."/>
            <person name="Jiang Y."/>
            <person name="Adhikari A."/>
            <person name="Zheng C.-J."/>
            <person name="Schuster L."/>
            <person name="Cowan T.M."/>
            <person name="Smanski M.J."/>
            <person name="Chevrette M.G."/>
            <person name="De Carvalho L.P.S."/>
            <person name="Shen B."/>
        </authorList>
    </citation>
    <scope>NUCLEOTIDE SEQUENCE [LARGE SCALE GENOMIC DNA]</scope>
    <source>
        <strain evidence="2 3">NPDC017990</strain>
    </source>
</reference>
<sequence length="112" mass="11281">MRIRQALAVAVTGAALSLGASMPAQAAPSAPQSAAGIPSWCVGGTQWSDRSTYGASCDVAFAYYAKVKCSNGSTTKTARGVVTNDGRTSYAYCTAFGSSYRVVAGSGGPVKA</sequence>
<gene>
    <name evidence="2" type="ORF">ACH4F9_18985</name>
</gene>
<comment type="caution">
    <text evidence="2">The sequence shown here is derived from an EMBL/GenBank/DDBJ whole genome shotgun (WGS) entry which is preliminary data.</text>
</comment>
<keyword evidence="3" id="KW-1185">Reference proteome</keyword>
<feature type="chain" id="PRO_5046520410" evidence="1">
    <location>
        <begin position="27"/>
        <end position="112"/>
    </location>
</feature>
<proteinExistence type="predicted"/>
<evidence type="ECO:0000256" key="1">
    <source>
        <dbReference type="SAM" id="SignalP"/>
    </source>
</evidence>
<accession>A0ABW7QQ31</accession>
<name>A0ABW7QQ31_9ACTN</name>